<comment type="caution">
    <text evidence="2">The sequence shown here is derived from an EMBL/GenBank/DDBJ whole genome shotgun (WGS) entry which is preliminary data.</text>
</comment>
<evidence type="ECO:0000259" key="1">
    <source>
        <dbReference type="Pfam" id="PF13566"/>
    </source>
</evidence>
<reference evidence="2" key="2">
    <citation type="submission" date="2021-04" db="EMBL/GenBank/DDBJ databases">
        <authorList>
            <person name="Gilroy R."/>
        </authorList>
    </citation>
    <scope>NUCLEOTIDE SEQUENCE</scope>
    <source>
        <strain evidence="2">ChiW19-954</strain>
    </source>
</reference>
<proteinExistence type="predicted"/>
<evidence type="ECO:0000313" key="3">
    <source>
        <dbReference type="Proteomes" id="UP000823890"/>
    </source>
</evidence>
<reference evidence="2" key="1">
    <citation type="journal article" date="2021" name="PeerJ">
        <title>Extensive microbial diversity within the chicken gut microbiome revealed by metagenomics and culture.</title>
        <authorList>
            <person name="Gilroy R."/>
            <person name="Ravi A."/>
            <person name="Getino M."/>
            <person name="Pursley I."/>
            <person name="Horton D.L."/>
            <person name="Alikhan N.F."/>
            <person name="Baker D."/>
            <person name="Gharbi K."/>
            <person name="Hall N."/>
            <person name="Watson M."/>
            <person name="Adriaenssens E.M."/>
            <person name="Foster-Nyarko E."/>
            <person name="Jarju S."/>
            <person name="Secka A."/>
            <person name="Antonio M."/>
            <person name="Oren A."/>
            <person name="Chaudhuri R.R."/>
            <person name="La Ragione R."/>
            <person name="Hildebrand F."/>
            <person name="Pallen M.J."/>
        </authorList>
    </citation>
    <scope>NUCLEOTIDE SEQUENCE</scope>
    <source>
        <strain evidence="2">ChiW19-954</strain>
    </source>
</reference>
<dbReference type="NCBIfam" id="TIGR03915">
    <property type="entry name" value="SAM_7_link_chp"/>
    <property type="match status" value="1"/>
</dbReference>
<dbReference type="InterPro" id="IPR023875">
    <property type="entry name" value="DNA_repair_put"/>
</dbReference>
<protein>
    <submittedName>
        <fullName evidence="2">TIGR03915 family putative DNA repair protein</fullName>
    </submittedName>
</protein>
<sequence>MREIYICTDTITGLCSALHDAWLENRNGDAGIGLRGRIQQQLFCQYKTVEETDEKAQRLQRMVKRYLGYNAYWDIYYALLSEDQEKGTEVFRVMQEARNIPDSRKIMDHLGNPDVAKVFAMSRSVSNEAHMYEEFIRFRELKNGILFSEITPKSQVLTCIGDHFADRFPLENWAIYDKTHEVFLIHQKKEGWGLVRGETLDPDAVSEVSDGEKDYAALWKDFFDAVSIRERENPKCQRNHLPLRFRGDMTEFGPRSSG</sequence>
<feature type="domain" description="DUF4130" evidence="1">
    <location>
        <begin position="86"/>
        <end position="251"/>
    </location>
</feature>
<dbReference type="AlphaFoldDB" id="A0A9D2NK12"/>
<evidence type="ECO:0000313" key="2">
    <source>
        <dbReference type="EMBL" id="HJC33217.1"/>
    </source>
</evidence>
<accession>A0A9D2NK12</accession>
<name>A0A9D2NK12_9FIRM</name>
<dbReference type="Proteomes" id="UP000823890">
    <property type="component" value="Unassembled WGS sequence"/>
</dbReference>
<organism evidence="2 3">
    <name type="scientific">Candidatus Mediterraneibacter faecipullorum</name>
    <dbReference type="NCBI Taxonomy" id="2838670"/>
    <lineage>
        <taxon>Bacteria</taxon>
        <taxon>Bacillati</taxon>
        <taxon>Bacillota</taxon>
        <taxon>Clostridia</taxon>
        <taxon>Lachnospirales</taxon>
        <taxon>Lachnospiraceae</taxon>
        <taxon>Mediterraneibacter</taxon>
    </lineage>
</organism>
<dbReference type="InterPro" id="IPR025404">
    <property type="entry name" value="DUF4130"/>
</dbReference>
<dbReference type="EMBL" id="DWWO01000013">
    <property type="protein sequence ID" value="HJC33217.1"/>
    <property type="molecule type" value="Genomic_DNA"/>
</dbReference>
<dbReference type="Pfam" id="PF13566">
    <property type="entry name" value="DUF4130"/>
    <property type="match status" value="1"/>
</dbReference>
<gene>
    <name evidence="2" type="ORF">H9758_01325</name>
</gene>